<protein>
    <recommendedName>
        <fullName evidence="5">DUF1232 domain-containing protein</fullName>
    </recommendedName>
</protein>
<accession>Q1J3F7</accession>
<dbReference type="AlphaFoldDB" id="Q1J3F7"/>
<dbReference type="Proteomes" id="UP000002431">
    <property type="component" value="Plasmid pDGEO01"/>
</dbReference>
<evidence type="ECO:0000256" key="2">
    <source>
        <dbReference type="ARBA" id="ARBA00022692"/>
    </source>
</evidence>
<dbReference type="GO" id="GO:0012505">
    <property type="term" value="C:endomembrane system"/>
    <property type="evidence" value="ECO:0007669"/>
    <property type="project" value="UniProtKB-SubCell"/>
</dbReference>
<evidence type="ECO:0000313" key="6">
    <source>
        <dbReference type="EMBL" id="ABF43977.1"/>
    </source>
</evidence>
<evidence type="ECO:0000259" key="5">
    <source>
        <dbReference type="Pfam" id="PF06803"/>
    </source>
</evidence>
<dbReference type="KEGG" id="dge:Dgeo_2543"/>
<dbReference type="EMBL" id="CP000358">
    <property type="protein sequence ID" value="ABF43977.1"/>
    <property type="molecule type" value="Genomic_DNA"/>
</dbReference>
<dbReference type="eggNOG" id="COG3339">
    <property type="taxonomic scope" value="Bacteria"/>
</dbReference>
<reference evidence="6" key="1">
    <citation type="submission" date="2006-04" db="EMBL/GenBank/DDBJ databases">
        <title>Complete sequence of plasmid1 pDGEO01 of Deinococcus geothermalis DSM 11300.</title>
        <authorList>
            <consortium name="US DOE Joint Genome Institute"/>
            <person name="Copeland A."/>
            <person name="Lucas S."/>
            <person name="Lapidus A."/>
            <person name="Barry K."/>
            <person name="Detter J.C."/>
            <person name="Glavina del Rio T."/>
            <person name="Hammon N."/>
            <person name="Israni S."/>
            <person name="Dalin E."/>
            <person name="Tice H."/>
            <person name="Pitluck S."/>
            <person name="Brettin T."/>
            <person name="Bruce D."/>
            <person name="Han C."/>
            <person name="Tapia R."/>
            <person name="Saunders E."/>
            <person name="Gilna P."/>
            <person name="Schmutz J."/>
            <person name="Larimer F."/>
            <person name="Land M."/>
            <person name="Hauser L."/>
            <person name="Kyrpides N."/>
            <person name="Kim E."/>
            <person name="Daly M.J."/>
            <person name="Fredrickson J.K."/>
            <person name="Makarova K.S."/>
            <person name="Gaidamakova E.K."/>
            <person name="Zhai M."/>
            <person name="Richardson P."/>
        </authorList>
    </citation>
    <scope>NUCLEOTIDE SEQUENCE</scope>
    <source>
        <strain evidence="6">DSM 11300</strain>
        <plasmid evidence="6">pDGEO01</plasmid>
    </source>
</reference>
<feature type="domain" description="DUF1232" evidence="5">
    <location>
        <begin position="32"/>
        <end position="68"/>
    </location>
</feature>
<gene>
    <name evidence="6" type="ordered locus">Dgeo_2543</name>
</gene>
<dbReference type="Pfam" id="PF06803">
    <property type="entry name" value="DUF1232"/>
    <property type="match status" value="1"/>
</dbReference>
<organism evidence="6 7">
    <name type="scientific">Deinococcus geothermalis (strain DSM 11300 / CIP 105573 / AG-3a)</name>
    <dbReference type="NCBI Taxonomy" id="319795"/>
    <lineage>
        <taxon>Bacteria</taxon>
        <taxon>Thermotogati</taxon>
        <taxon>Deinococcota</taxon>
        <taxon>Deinococci</taxon>
        <taxon>Deinococcales</taxon>
        <taxon>Deinococcaceae</taxon>
        <taxon>Deinococcus</taxon>
    </lineage>
</organism>
<geneLocation type="plasmid" evidence="6 7">
    <name>pDGEO01</name>
</geneLocation>
<proteinExistence type="predicted"/>
<keyword evidence="4" id="KW-0472">Membrane</keyword>
<evidence type="ECO:0000256" key="4">
    <source>
        <dbReference type="ARBA" id="ARBA00023136"/>
    </source>
</evidence>
<sequence>MIQALKAWARGIKRQLLALYLAYRDPRTPWYARAWAALVLAYAFSPIDLIPDFIPVLGLLDDAILLPLGTRWPCA</sequence>
<dbReference type="HOGENOM" id="CLU_139031_1_0_0"/>
<comment type="subcellular location">
    <subcellularLocation>
        <location evidence="1">Endomembrane system</location>
        <topology evidence="1">Multi-pass membrane protein</topology>
    </subcellularLocation>
</comment>
<dbReference type="InterPro" id="IPR010652">
    <property type="entry name" value="DUF1232"/>
</dbReference>
<keyword evidence="3" id="KW-1133">Transmembrane helix</keyword>
<evidence type="ECO:0000256" key="3">
    <source>
        <dbReference type="ARBA" id="ARBA00022989"/>
    </source>
</evidence>
<evidence type="ECO:0000313" key="7">
    <source>
        <dbReference type="Proteomes" id="UP000002431"/>
    </source>
</evidence>
<keyword evidence="7" id="KW-1185">Reference proteome</keyword>
<keyword evidence="2" id="KW-0812">Transmembrane</keyword>
<keyword evidence="6" id="KW-0614">Plasmid</keyword>
<name>Q1J3F7_DEIGD</name>
<evidence type="ECO:0000256" key="1">
    <source>
        <dbReference type="ARBA" id="ARBA00004127"/>
    </source>
</evidence>